<sequence length="106" mass="12053">MNINRGYISGLDFEIKIELGKVEFTRLGSSMMTLQEIINSIENLPTEEQEYLFEFLRQQRIDNRRVEILANTQEVIQALKDGTAKRGSVDDLIADLLGDDDGSCLE</sequence>
<dbReference type="AlphaFoldDB" id="Q3MDK2"/>
<reference evidence="2" key="1">
    <citation type="journal article" date="2014" name="Stand. Genomic Sci.">
        <title>Complete genome sequence of Anabaena variabilis ATCC 29413.</title>
        <authorList>
            <person name="Thiel T."/>
            <person name="Pratte B.S."/>
            <person name="Zhong J."/>
            <person name="Goodwin L."/>
            <person name="Copeland A."/>
            <person name="Lucas S."/>
            <person name="Han C."/>
            <person name="Pitluck S."/>
            <person name="Land M.L."/>
            <person name="Kyrpides N.C."/>
            <person name="Woyke T."/>
        </authorList>
    </citation>
    <scope>NUCLEOTIDE SEQUENCE [LARGE SCALE GENOMIC DNA]</scope>
    <source>
        <strain evidence="2">ATCC 29413 / PCC 7937</strain>
    </source>
</reference>
<dbReference type="STRING" id="240292.Ava_1310"/>
<accession>Q3MDK2</accession>
<evidence type="ECO:0000313" key="1">
    <source>
        <dbReference type="EMBL" id="ABA20934.1"/>
    </source>
</evidence>
<protein>
    <submittedName>
        <fullName evidence="1">Uncharacterized protein</fullName>
    </submittedName>
</protein>
<gene>
    <name evidence="1" type="ordered locus">Ava_1310</name>
</gene>
<name>Q3MDK2_TRIV2</name>
<dbReference type="HOGENOM" id="CLU_176027_0_0_3"/>
<organism evidence="1 2">
    <name type="scientific">Trichormus variabilis (strain ATCC 29413 / PCC 7937)</name>
    <name type="common">Anabaena variabilis</name>
    <dbReference type="NCBI Taxonomy" id="240292"/>
    <lineage>
        <taxon>Bacteria</taxon>
        <taxon>Bacillati</taxon>
        <taxon>Cyanobacteriota</taxon>
        <taxon>Cyanophyceae</taxon>
        <taxon>Nostocales</taxon>
        <taxon>Nostocaceae</taxon>
        <taxon>Trichormus</taxon>
    </lineage>
</organism>
<dbReference type="eggNOG" id="ENOG5032YD5">
    <property type="taxonomic scope" value="Bacteria"/>
</dbReference>
<dbReference type="KEGG" id="ava:Ava_1310"/>
<dbReference type="Proteomes" id="UP000002533">
    <property type="component" value="Chromosome"/>
</dbReference>
<dbReference type="EMBL" id="CP000117">
    <property type="protein sequence ID" value="ABA20934.1"/>
    <property type="molecule type" value="Genomic_DNA"/>
</dbReference>
<proteinExistence type="predicted"/>
<evidence type="ECO:0000313" key="2">
    <source>
        <dbReference type="Proteomes" id="UP000002533"/>
    </source>
</evidence>